<feature type="region of interest" description="Disordered" evidence="2">
    <location>
        <begin position="100"/>
        <end position="155"/>
    </location>
</feature>
<protein>
    <submittedName>
        <fullName evidence="3">Uncharacterized protein</fullName>
    </submittedName>
</protein>
<evidence type="ECO:0000313" key="3">
    <source>
        <dbReference type="EMBL" id="GEY83868.1"/>
    </source>
</evidence>
<accession>A0A699HVR5</accession>
<feature type="compositionally biased region" description="Acidic residues" evidence="2">
    <location>
        <begin position="57"/>
        <end position="68"/>
    </location>
</feature>
<feature type="coiled-coil region" evidence="1">
    <location>
        <begin position="209"/>
        <end position="236"/>
    </location>
</feature>
<evidence type="ECO:0000256" key="1">
    <source>
        <dbReference type="SAM" id="Coils"/>
    </source>
</evidence>
<gene>
    <name evidence="3" type="ORF">Tci_455842</name>
</gene>
<feature type="compositionally biased region" description="Pro residues" evidence="2">
    <location>
        <begin position="131"/>
        <end position="153"/>
    </location>
</feature>
<feature type="region of interest" description="Disordered" evidence="2">
    <location>
        <begin position="36"/>
        <end position="73"/>
    </location>
</feature>
<dbReference type="AlphaFoldDB" id="A0A699HVR5"/>
<reference evidence="3" key="1">
    <citation type="journal article" date="2019" name="Sci. Rep.">
        <title>Draft genome of Tanacetum cinerariifolium, the natural source of mosquito coil.</title>
        <authorList>
            <person name="Yamashiro T."/>
            <person name="Shiraishi A."/>
            <person name="Satake H."/>
            <person name="Nakayama K."/>
        </authorList>
    </citation>
    <scope>NUCLEOTIDE SEQUENCE</scope>
</reference>
<organism evidence="3">
    <name type="scientific">Tanacetum cinerariifolium</name>
    <name type="common">Dalmatian daisy</name>
    <name type="synonym">Chrysanthemum cinerariifolium</name>
    <dbReference type="NCBI Taxonomy" id="118510"/>
    <lineage>
        <taxon>Eukaryota</taxon>
        <taxon>Viridiplantae</taxon>
        <taxon>Streptophyta</taxon>
        <taxon>Embryophyta</taxon>
        <taxon>Tracheophyta</taxon>
        <taxon>Spermatophyta</taxon>
        <taxon>Magnoliopsida</taxon>
        <taxon>eudicotyledons</taxon>
        <taxon>Gunneridae</taxon>
        <taxon>Pentapetalae</taxon>
        <taxon>asterids</taxon>
        <taxon>campanulids</taxon>
        <taxon>Asterales</taxon>
        <taxon>Asteraceae</taxon>
        <taxon>Asteroideae</taxon>
        <taxon>Anthemideae</taxon>
        <taxon>Anthemidinae</taxon>
        <taxon>Tanacetum</taxon>
    </lineage>
</organism>
<feature type="compositionally biased region" description="Low complexity" evidence="2">
    <location>
        <begin position="100"/>
        <end position="115"/>
    </location>
</feature>
<comment type="caution">
    <text evidence="3">The sequence shown here is derived from an EMBL/GenBank/DDBJ whole genome shotgun (WGS) entry which is preliminary data.</text>
</comment>
<name>A0A699HVR5_TANCI</name>
<sequence>MTTPRPTPFLATTPNAGVLIPFVIITDFDDEITTLPVRPVPSSSDRIIDLSGYPLDSGDDSSDEDLSETAESLPAQTISTLVVHPPPARSLRTSLAFVQLPSSSSPPSLMPSSSSPSPPLLPSLSPKRPRSPSPSPPPLVSPSPLPPPLPPPQYRLHQSILSQQTRDRARTQRTNMIEKDIEALRYGDEAVEQRDETLQVSLEAARIDVKDLIESREADRLEIAELQSRAQNIQASFWDINRHLGP</sequence>
<evidence type="ECO:0000256" key="2">
    <source>
        <dbReference type="SAM" id="MobiDB-lite"/>
    </source>
</evidence>
<dbReference type="EMBL" id="BKCJ010214575">
    <property type="protein sequence ID" value="GEY83868.1"/>
    <property type="molecule type" value="Genomic_DNA"/>
</dbReference>
<keyword evidence="1" id="KW-0175">Coiled coil</keyword>
<proteinExistence type="predicted"/>